<name>A0ABP8E7Z3_9FLAO</name>
<organism evidence="1 2">
    <name type="scientific">Hyunsoonleella aestuarii</name>
    <dbReference type="NCBI Taxonomy" id="912802"/>
    <lineage>
        <taxon>Bacteria</taxon>
        <taxon>Pseudomonadati</taxon>
        <taxon>Bacteroidota</taxon>
        <taxon>Flavobacteriia</taxon>
        <taxon>Flavobacteriales</taxon>
        <taxon>Flavobacteriaceae</taxon>
    </lineage>
</organism>
<gene>
    <name evidence="1" type="ORF">GCM10022257_04780</name>
</gene>
<keyword evidence="2" id="KW-1185">Reference proteome</keyword>
<proteinExistence type="predicted"/>
<evidence type="ECO:0000313" key="1">
    <source>
        <dbReference type="EMBL" id="GAA4268377.1"/>
    </source>
</evidence>
<comment type="caution">
    <text evidence="1">The sequence shown here is derived from an EMBL/GenBank/DDBJ whole genome shotgun (WGS) entry which is preliminary data.</text>
</comment>
<reference evidence="2" key="1">
    <citation type="journal article" date="2019" name="Int. J. Syst. Evol. Microbiol.">
        <title>The Global Catalogue of Microorganisms (GCM) 10K type strain sequencing project: providing services to taxonomists for standard genome sequencing and annotation.</title>
        <authorList>
            <consortium name="The Broad Institute Genomics Platform"/>
            <consortium name="The Broad Institute Genome Sequencing Center for Infectious Disease"/>
            <person name="Wu L."/>
            <person name="Ma J."/>
        </authorList>
    </citation>
    <scope>NUCLEOTIDE SEQUENCE [LARGE SCALE GENOMIC DNA]</scope>
    <source>
        <strain evidence="2">JCM 17452</strain>
    </source>
</reference>
<evidence type="ECO:0000313" key="2">
    <source>
        <dbReference type="Proteomes" id="UP001500027"/>
    </source>
</evidence>
<accession>A0ABP8E7Z3</accession>
<dbReference type="Proteomes" id="UP001500027">
    <property type="component" value="Unassembled WGS sequence"/>
</dbReference>
<dbReference type="EMBL" id="BAABAV010000001">
    <property type="protein sequence ID" value="GAA4268377.1"/>
    <property type="molecule type" value="Genomic_DNA"/>
</dbReference>
<sequence length="56" mass="6427">MKRPSQLVIGPGRIGRKLPIIPKIIKRLATIVRNMSIYIFNSLIFDEGFMSLLQIE</sequence>
<protein>
    <submittedName>
        <fullName evidence="1">Uncharacterized protein</fullName>
    </submittedName>
</protein>